<gene>
    <name evidence="1" type="ORF">ACFSAU_04840</name>
</gene>
<reference evidence="1 2" key="1">
    <citation type="journal article" date="2019" name="Int. J. Syst. Evol. Microbiol.">
        <title>The Global Catalogue of Microorganisms (GCM) 10K type strain sequencing project: providing services to taxonomists for standard genome sequencing and annotation.</title>
        <authorList>
            <consortium name="The Broad Institute Genomics Platform"/>
            <consortium name="The Broad Institute Genome Sequencing Center for Infectious Disease"/>
            <person name="Wu L."/>
            <person name="Ma J."/>
        </authorList>
    </citation>
    <scope>NUCLEOTIDE SEQUENCE [LARGE SCALE GENOMIC DNA]</scope>
    <source>
        <strain evidence="1 2">CGMCC 1.12859</strain>
    </source>
</reference>
<organism evidence="1 2">
    <name type="scientific">Halolamina litorea</name>
    <dbReference type="NCBI Taxonomy" id="1515593"/>
    <lineage>
        <taxon>Archaea</taxon>
        <taxon>Methanobacteriati</taxon>
        <taxon>Methanobacteriota</taxon>
        <taxon>Stenosarchaea group</taxon>
        <taxon>Halobacteria</taxon>
        <taxon>Halobacteriales</taxon>
        <taxon>Haloferacaceae</taxon>
    </lineage>
</organism>
<sequence length="199" mass="23101">MSHEKYRLRYQAAETYRMDGRNEAAGTTFSLAAYELLGGSELGDRNELLTAVTTLTEAAICYRIGGHDRRCSIRCRQGESVVDELDALLYEREPFEALAHELRGDFRLIAGRKGHRKHHRRARAIYAEYEDESDRWQGTDEFEAALDPFLKAADAVGHQYDHYQPLDDLSLLSRLFEKKYHFGEVLRELERAGTWNWDR</sequence>
<name>A0ABD6BNW9_9EURY</name>
<dbReference type="EMBL" id="JBHUCZ010000002">
    <property type="protein sequence ID" value="MFD1566812.1"/>
    <property type="molecule type" value="Genomic_DNA"/>
</dbReference>
<comment type="caution">
    <text evidence="1">The sequence shown here is derived from an EMBL/GenBank/DDBJ whole genome shotgun (WGS) entry which is preliminary data.</text>
</comment>
<protein>
    <submittedName>
        <fullName evidence="1">Uncharacterized protein</fullName>
    </submittedName>
</protein>
<evidence type="ECO:0000313" key="2">
    <source>
        <dbReference type="Proteomes" id="UP001597139"/>
    </source>
</evidence>
<proteinExistence type="predicted"/>
<dbReference type="RefSeq" id="WP_267646741.1">
    <property type="nucleotide sequence ID" value="NZ_JANHGR010000001.1"/>
</dbReference>
<dbReference type="AlphaFoldDB" id="A0ABD6BNW9"/>
<accession>A0ABD6BNW9</accession>
<dbReference type="Proteomes" id="UP001597139">
    <property type="component" value="Unassembled WGS sequence"/>
</dbReference>
<keyword evidence="2" id="KW-1185">Reference proteome</keyword>
<evidence type="ECO:0000313" key="1">
    <source>
        <dbReference type="EMBL" id="MFD1566812.1"/>
    </source>
</evidence>